<evidence type="ECO:0000313" key="2">
    <source>
        <dbReference type="EMBL" id="QPG95825.1"/>
    </source>
</evidence>
<proteinExistence type="predicted"/>
<name>A0A7S9PTL8_EPIFF</name>
<reference evidence="2 3" key="1">
    <citation type="journal article" date="2018" name="PLoS Genet.">
        <title>Repeat elements organise 3D genome structure and mediate transcription in the filamentous fungus Epichloe festucae.</title>
        <authorList>
            <person name="Winter D.J."/>
            <person name="Ganley A.R.D."/>
            <person name="Young C.A."/>
            <person name="Liachko I."/>
            <person name="Schardl C.L."/>
            <person name="Dupont P.Y."/>
            <person name="Berry D."/>
            <person name="Ram A."/>
            <person name="Scott B."/>
            <person name="Cox M.P."/>
        </authorList>
    </citation>
    <scope>NUCLEOTIDE SEQUENCE [LARGE SCALE GENOMIC DNA]</scope>
    <source>
        <strain evidence="2 3">Fl1</strain>
    </source>
</reference>
<feature type="region of interest" description="Disordered" evidence="1">
    <location>
        <begin position="202"/>
        <end position="224"/>
    </location>
</feature>
<evidence type="ECO:0000256" key="1">
    <source>
        <dbReference type="SAM" id="MobiDB-lite"/>
    </source>
</evidence>
<accession>A0A7S9PTL8</accession>
<dbReference type="AlphaFoldDB" id="A0A7S9PTL8"/>
<gene>
    <name evidence="2" type="ORF">C2857_002202</name>
</gene>
<feature type="compositionally biased region" description="Low complexity" evidence="1">
    <location>
        <begin position="101"/>
        <end position="110"/>
    </location>
</feature>
<feature type="region of interest" description="Disordered" evidence="1">
    <location>
        <begin position="101"/>
        <end position="157"/>
    </location>
</feature>
<organism evidence="2 3">
    <name type="scientific">Epichloe festucae (strain Fl1)</name>
    <dbReference type="NCBI Taxonomy" id="877507"/>
    <lineage>
        <taxon>Eukaryota</taxon>
        <taxon>Fungi</taxon>
        <taxon>Dikarya</taxon>
        <taxon>Ascomycota</taxon>
        <taxon>Pezizomycotina</taxon>
        <taxon>Sordariomycetes</taxon>
        <taxon>Hypocreomycetidae</taxon>
        <taxon>Hypocreales</taxon>
        <taxon>Clavicipitaceae</taxon>
        <taxon>Epichloe</taxon>
    </lineage>
</organism>
<sequence length="590" mass="65858">MVTMDPVHSLADAATVSSASDSITAQDFENHVSPESHSSTQFCAVGPGTTSVTSTASPSASTPRIENTAIRHSLYSPKHFKRPSSPLLRKDTFSSISTQATTASMASAETNDTSYSAETSPNLHQSIFPVKDGSNVSNNRRSSSRRRTGPLSQQSRERAALIRKLGACHDCRRRRVACHPSHHDLTWEDLFSRFQGSHSPNVVDITPSRRTARPLSPASSLSTYQPNFAPDAQEMVIDTSSAMWNQPNYYPLSETRIRTPLPPGPRLDKSLSLPGIESLKNELQANVPKILSASSCGRYNSVQVLLLFWHDDDDIAVVRDSVRDLAQVFDKIYHYTFRIQAIPSSSDGFRSSWRWLSRQLNDFANDRDQRDVLKIVYYAGHTYLDENREMILASSRDNEKASICRWSGIQQILEEANADTLIIMDAAYYPSCKIVRQKGVLEILAASLSEGHIASLGRCSFTRALAEQLRIRAARATPLSAVELHAHLLSQYPQMVHDNYPETIVVTSFPAPLHAMMSGNPRIPSIFLTPLHHASPLRNSYSYENNPHLQLSMKLTDDNVDIESWNQWLRLMPEGIKEVKIDGPCQPSFR</sequence>
<dbReference type="EMBL" id="CP031386">
    <property type="protein sequence ID" value="QPG95825.1"/>
    <property type="molecule type" value="Genomic_DNA"/>
</dbReference>
<dbReference type="OrthoDB" id="3921198at2759"/>
<keyword evidence="3" id="KW-1185">Reference proteome</keyword>
<evidence type="ECO:0000313" key="3">
    <source>
        <dbReference type="Proteomes" id="UP000594364"/>
    </source>
</evidence>
<feature type="compositionally biased region" description="Low complexity" evidence="1">
    <location>
        <begin position="44"/>
        <end position="63"/>
    </location>
</feature>
<feature type="region of interest" description="Disordered" evidence="1">
    <location>
        <begin position="29"/>
        <end position="88"/>
    </location>
</feature>
<dbReference type="Proteomes" id="UP000594364">
    <property type="component" value="Chromosome 2"/>
</dbReference>
<feature type="compositionally biased region" description="Polar residues" evidence="1">
    <location>
        <begin position="111"/>
        <end position="125"/>
    </location>
</feature>
<protein>
    <recommendedName>
        <fullName evidence="4">Tyrosine-protein phosphatase non-receptor type 6</fullName>
    </recommendedName>
</protein>
<evidence type="ECO:0008006" key="4">
    <source>
        <dbReference type="Google" id="ProtNLM"/>
    </source>
</evidence>